<keyword evidence="9" id="KW-0998">Cell outer membrane</keyword>
<sequence>MRPRPRRLACHWIGTVGLRGLGAVLTLAAALHAGSARAQDPADLVQPVLQNSVELEYPEDLRRLPAPPSGQVVVKLVVGVDGVPKELEVVQSVHPELDALAKSAVAQLRYAPGLYKGRPIEVVLKVGIDIAAPPPLPPEPAEPPPEVDAGEPATDKSEPAQQSQGTGPIRLRGVLLEAGQRVPVSGASVLVVPAPPDWPVGQVTKKIYGTEPEPAWTMRAETAPDGSFELRGVPDGKIRIIALAQGFDRYEVVEELAKGDLLEVKYFARRLVSNPFRTVVKQRRDAREEVARRTITPEEIYNLPGTQGDALKSLQNFPGVARAPFGLGLLIIRGAAPGDSKTYLGYHEIPQLFHFGALSSTFNSDILAQIDFIPGNFDSRFGDAIGGIINVNPRKGRRDGYHGYVDADVFDAGIMLEGPIKKGSFVTSFRRSYVDAILKAALPKDIGLGLSQAPRYYDYQFLFDYPVGGGELSVRWFGSDDRLRVIAQGPNETMTGSENQARTAILFHRLDLVYRKQDGPWDFLITPSISYQSLSGAFGGLFTFNFPKYEFSWRAEASRQLSSRSAIRIGTELQAGRYEIGARAPSVPAAAGTGDTGVYNVADVGQNYATPAIYTTATIGLGERFTLYPGARMTYYALAVKKATVDPRVRFNWQVGENTAIKGGVGLYSQIPDLISLAPVWGNPRSGIERAVHTSLGVAQVFESVGVEAEVTGFYKYVFDRSTSSSVLMRDPVSGDIRLENFANQGTGQIFGMELLVRKALTKRLFGWVSYTLMKSLIQARPGAEYRPFSFDQPHILTILAVYKLPRGWQIGGRFRLVSGNPSVAYFDSAFVQDGYEPWFGRDERLPAFHQLDLRVDKRFTFKRVTANFYLDIINVYNRQNGEAWVYSYNLQQRQLQTGLPILPSLGVRLEF</sequence>
<feature type="signal peptide" evidence="11">
    <location>
        <begin position="1"/>
        <end position="38"/>
    </location>
</feature>
<dbReference type="Gene3D" id="2.40.170.20">
    <property type="entry name" value="TonB-dependent receptor, beta-barrel domain"/>
    <property type="match status" value="1"/>
</dbReference>
<protein>
    <submittedName>
        <fullName evidence="14">Energy transducer TonB</fullName>
    </submittedName>
</protein>
<comment type="subcellular location">
    <subcellularLocation>
        <location evidence="1">Cell outer membrane</location>
        <topology evidence="1">Multi-pass membrane protein</topology>
    </subcellularLocation>
</comment>
<feature type="domain" description="TonB-dependent receptor-like beta-barrel" evidence="12">
    <location>
        <begin position="499"/>
        <end position="870"/>
    </location>
</feature>
<evidence type="ECO:0000256" key="6">
    <source>
        <dbReference type="ARBA" id="ARBA00023077"/>
    </source>
</evidence>
<accession>A0A9X3F0Z7</accession>
<dbReference type="GO" id="GO:0009279">
    <property type="term" value="C:cell outer membrane"/>
    <property type="evidence" value="ECO:0007669"/>
    <property type="project" value="UniProtKB-SubCell"/>
</dbReference>
<evidence type="ECO:0000256" key="7">
    <source>
        <dbReference type="ARBA" id="ARBA00023136"/>
    </source>
</evidence>
<dbReference type="EMBL" id="JAPNKE010000002">
    <property type="protein sequence ID" value="MCY1013275.1"/>
    <property type="molecule type" value="Genomic_DNA"/>
</dbReference>
<dbReference type="SUPFAM" id="SSF56935">
    <property type="entry name" value="Porins"/>
    <property type="match status" value="1"/>
</dbReference>
<dbReference type="PANTHER" id="PTHR30069:SF29">
    <property type="entry name" value="HEMOGLOBIN AND HEMOGLOBIN-HAPTOGLOBIN-BINDING PROTEIN 1-RELATED"/>
    <property type="match status" value="1"/>
</dbReference>
<evidence type="ECO:0000256" key="5">
    <source>
        <dbReference type="ARBA" id="ARBA00022729"/>
    </source>
</evidence>
<feature type="chain" id="PRO_5040853123" evidence="11">
    <location>
        <begin position="39"/>
        <end position="912"/>
    </location>
</feature>
<evidence type="ECO:0000256" key="3">
    <source>
        <dbReference type="ARBA" id="ARBA00022452"/>
    </source>
</evidence>
<keyword evidence="3" id="KW-1134">Transmembrane beta strand</keyword>
<feature type="compositionally biased region" description="Pro residues" evidence="10">
    <location>
        <begin position="134"/>
        <end position="146"/>
    </location>
</feature>
<evidence type="ECO:0000259" key="13">
    <source>
        <dbReference type="Pfam" id="PF03544"/>
    </source>
</evidence>
<feature type="domain" description="TonB C-terminal" evidence="13">
    <location>
        <begin position="55"/>
        <end position="126"/>
    </location>
</feature>
<evidence type="ECO:0000256" key="4">
    <source>
        <dbReference type="ARBA" id="ARBA00022692"/>
    </source>
</evidence>
<feature type="region of interest" description="Disordered" evidence="10">
    <location>
        <begin position="134"/>
        <end position="168"/>
    </location>
</feature>
<reference evidence="14" key="1">
    <citation type="submission" date="2022-11" db="EMBL/GenBank/DDBJ databases">
        <title>Minimal conservation of predation-associated metabolite biosynthetic gene clusters underscores biosynthetic potential of Myxococcota including descriptions for ten novel species: Archangium lansinium sp. nov., Myxococcus landrumus sp. nov., Nannocystis bai.</title>
        <authorList>
            <person name="Ahearne A."/>
            <person name="Stevens C."/>
            <person name="Phillips K."/>
        </authorList>
    </citation>
    <scope>NUCLEOTIDE SEQUENCE</scope>
    <source>
        <strain evidence="14">Na p29</strain>
    </source>
</reference>
<evidence type="ECO:0000259" key="12">
    <source>
        <dbReference type="Pfam" id="PF00593"/>
    </source>
</evidence>
<dbReference type="InterPro" id="IPR036942">
    <property type="entry name" value="Beta-barrel_TonB_sf"/>
</dbReference>
<keyword evidence="5 11" id="KW-0732">Signal</keyword>
<dbReference type="PANTHER" id="PTHR30069">
    <property type="entry name" value="TONB-DEPENDENT OUTER MEMBRANE RECEPTOR"/>
    <property type="match status" value="1"/>
</dbReference>
<keyword evidence="8" id="KW-0675">Receptor</keyword>
<keyword evidence="6" id="KW-0798">TonB box</keyword>
<dbReference type="SUPFAM" id="SSF74653">
    <property type="entry name" value="TolA/TonB C-terminal domain"/>
    <property type="match status" value="1"/>
</dbReference>
<evidence type="ECO:0000256" key="10">
    <source>
        <dbReference type="SAM" id="MobiDB-lite"/>
    </source>
</evidence>
<evidence type="ECO:0000256" key="8">
    <source>
        <dbReference type="ARBA" id="ARBA00023170"/>
    </source>
</evidence>
<evidence type="ECO:0000256" key="1">
    <source>
        <dbReference type="ARBA" id="ARBA00004571"/>
    </source>
</evidence>
<dbReference type="RefSeq" id="WP_267777076.1">
    <property type="nucleotide sequence ID" value="NZ_JAPNKE010000002.1"/>
</dbReference>
<proteinExistence type="predicted"/>
<evidence type="ECO:0000256" key="9">
    <source>
        <dbReference type="ARBA" id="ARBA00023237"/>
    </source>
</evidence>
<dbReference type="InterPro" id="IPR037682">
    <property type="entry name" value="TonB_C"/>
</dbReference>
<dbReference type="GO" id="GO:0044718">
    <property type="term" value="P:siderophore transmembrane transport"/>
    <property type="evidence" value="ECO:0007669"/>
    <property type="project" value="TreeGrafter"/>
</dbReference>
<organism evidence="14 15">
    <name type="scientific">Nannocystis pusilla</name>
    <dbReference type="NCBI Taxonomy" id="889268"/>
    <lineage>
        <taxon>Bacteria</taxon>
        <taxon>Pseudomonadati</taxon>
        <taxon>Myxococcota</taxon>
        <taxon>Polyangia</taxon>
        <taxon>Nannocystales</taxon>
        <taxon>Nannocystaceae</taxon>
        <taxon>Nannocystis</taxon>
    </lineage>
</organism>
<dbReference type="InterPro" id="IPR000531">
    <property type="entry name" value="Beta-barrel_TonB"/>
</dbReference>
<keyword evidence="7" id="KW-0472">Membrane</keyword>
<dbReference type="Proteomes" id="UP001150924">
    <property type="component" value="Unassembled WGS sequence"/>
</dbReference>
<name>A0A9X3F0Z7_9BACT</name>
<dbReference type="Pfam" id="PF03544">
    <property type="entry name" value="TonB_C"/>
    <property type="match status" value="1"/>
</dbReference>
<dbReference type="Pfam" id="PF00593">
    <property type="entry name" value="TonB_dep_Rec_b-barrel"/>
    <property type="match status" value="1"/>
</dbReference>
<keyword evidence="4" id="KW-0812">Transmembrane</keyword>
<comment type="caution">
    <text evidence="14">The sequence shown here is derived from an EMBL/GenBank/DDBJ whole genome shotgun (WGS) entry which is preliminary data.</text>
</comment>
<keyword evidence="15" id="KW-1185">Reference proteome</keyword>
<gene>
    <name evidence="14" type="ORF">OV079_48650</name>
</gene>
<evidence type="ECO:0000256" key="2">
    <source>
        <dbReference type="ARBA" id="ARBA00022448"/>
    </source>
</evidence>
<dbReference type="AlphaFoldDB" id="A0A9X3F0Z7"/>
<evidence type="ECO:0000256" key="11">
    <source>
        <dbReference type="SAM" id="SignalP"/>
    </source>
</evidence>
<evidence type="ECO:0000313" key="14">
    <source>
        <dbReference type="EMBL" id="MCY1013275.1"/>
    </source>
</evidence>
<dbReference type="GO" id="GO:0015344">
    <property type="term" value="F:siderophore uptake transmembrane transporter activity"/>
    <property type="evidence" value="ECO:0007669"/>
    <property type="project" value="TreeGrafter"/>
</dbReference>
<keyword evidence="2" id="KW-0813">Transport</keyword>
<evidence type="ECO:0000313" key="15">
    <source>
        <dbReference type="Proteomes" id="UP001150924"/>
    </source>
</evidence>
<dbReference type="Gene3D" id="3.30.1150.10">
    <property type="match status" value="1"/>
</dbReference>
<dbReference type="InterPro" id="IPR039426">
    <property type="entry name" value="TonB-dep_rcpt-like"/>
</dbReference>